<dbReference type="UniPathway" id="UPA00028">
    <property type="reaction ID" value="UER00002"/>
</dbReference>
<proteinExistence type="inferred from homology"/>
<dbReference type="PIRSF" id="PIRSF006246">
    <property type="entry name" value="Asp_decarbox"/>
    <property type="match status" value="1"/>
</dbReference>
<dbReference type="GO" id="GO:0005829">
    <property type="term" value="C:cytosol"/>
    <property type="evidence" value="ECO:0007669"/>
    <property type="project" value="TreeGrafter"/>
</dbReference>
<comment type="cofactor">
    <cofactor evidence="9 10">
        <name>pyruvate</name>
        <dbReference type="ChEBI" id="CHEBI:15361"/>
    </cofactor>
    <text evidence="9 10">Binds 1 pyruvoyl group covalently per subunit.</text>
</comment>
<evidence type="ECO:0000256" key="3">
    <source>
        <dbReference type="ARBA" id="ARBA00022793"/>
    </source>
</evidence>
<evidence type="ECO:0000256" key="2">
    <source>
        <dbReference type="ARBA" id="ARBA00022655"/>
    </source>
</evidence>
<evidence type="ECO:0000256" key="4">
    <source>
        <dbReference type="ARBA" id="ARBA00022813"/>
    </source>
</evidence>
<evidence type="ECO:0000256" key="6">
    <source>
        <dbReference type="ARBA" id="ARBA00023239"/>
    </source>
</evidence>
<comment type="similarity">
    <text evidence="9">Belongs to the PanD family.</text>
</comment>
<comment type="pathway">
    <text evidence="9">Cofactor biosynthesis; (R)-pantothenate biosynthesis; beta-alanine from L-aspartate: step 1/1.</text>
</comment>
<keyword evidence="4 9" id="KW-0068">Autocatalytic cleavage</keyword>
<gene>
    <name evidence="9" type="primary">panD</name>
    <name evidence="14" type="ORF">FPZ44_07555</name>
</gene>
<keyword evidence="7 9" id="KW-0704">Schiff base</keyword>
<dbReference type="RefSeq" id="WP_028593565.1">
    <property type="nucleotide sequence ID" value="NZ_VNJK01000001.1"/>
</dbReference>
<keyword evidence="2 9" id="KW-0566">Pantothenate biosynthesis</keyword>
<name>A0A559IZ86_9BACL</name>
<organism evidence="14 15">
    <name type="scientific">Paenibacillus agilis</name>
    <dbReference type="NCBI Taxonomy" id="3020863"/>
    <lineage>
        <taxon>Bacteria</taxon>
        <taxon>Bacillati</taxon>
        <taxon>Bacillota</taxon>
        <taxon>Bacilli</taxon>
        <taxon>Bacillales</taxon>
        <taxon>Paenibacillaceae</taxon>
        <taxon>Paenibacillus</taxon>
    </lineage>
</organism>
<reference evidence="14 15" key="1">
    <citation type="submission" date="2019-07" db="EMBL/GenBank/DDBJ databases">
        <authorList>
            <person name="Kim J."/>
        </authorList>
    </citation>
    <scope>NUCLEOTIDE SEQUENCE [LARGE SCALE GENOMIC DNA]</scope>
    <source>
        <strain evidence="14 15">N4</strain>
    </source>
</reference>
<keyword evidence="15" id="KW-1185">Reference proteome</keyword>
<comment type="function">
    <text evidence="9">Catalyzes the pyruvoyl-dependent decarboxylation of aspartate to produce beta-alanine.</text>
</comment>
<dbReference type="CDD" id="cd06919">
    <property type="entry name" value="Asp_decarbox"/>
    <property type="match status" value="1"/>
</dbReference>
<feature type="modified residue" description="Pyruvic acid (Ser)" evidence="9 12">
    <location>
        <position position="25"/>
    </location>
</feature>
<evidence type="ECO:0000256" key="10">
    <source>
        <dbReference type="PIRSR" id="PIRSR006246-1"/>
    </source>
</evidence>
<dbReference type="AlphaFoldDB" id="A0A559IZ86"/>
<dbReference type="OrthoDB" id="9803983at2"/>
<dbReference type="NCBIfam" id="TIGR00223">
    <property type="entry name" value="panD"/>
    <property type="match status" value="1"/>
</dbReference>
<evidence type="ECO:0000256" key="12">
    <source>
        <dbReference type="PIRSR" id="PIRSR006246-3"/>
    </source>
</evidence>
<dbReference type="InterPro" id="IPR009010">
    <property type="entry name" value="Asp_de-COase-like_dom_sf"/>
</dbReference>
<protein>
    <recommendedName>
        <fullName evidence="9">Aspartate 1-decarboxylase</fullName>
        <ecNumber evidence="9">4.1.1.11</ecNumber>
    </recommendedName>
    <alternativeName>
        <fullName evidence="9">Aspartate alpha-decarboxylase</fullName>
    </alternativeName>
    <component>
        <recommendedName>
            <fullName evidence="9">Aspartate 1-decarboxylase beta chain</fullName>
        </recommendedName>
    </component>
    <component>
        <recommendedName>
            <fullName evidence="9">Aspartate 1-decarboxylase alpha chain</fullName>
        </recommendedName>
    </component>
</protein>
<dbReference type="Pfam" id="PF02261">
    <property type="entry name" value="Asp_decarbox"/>
    <property type="match status" value="1"/>
</dbReference>
<dbReference type="GO" id="GO:0006523">
    <property type="term" value="P:alanine biosynthetic process"/>
    <property type="evidence" value="ECO:0007669"/>
    <property type="project" value="InterPro"/>
</dbReference>
<dbReference type="GO" id="GO:0004068">
    <property type="term" value="F:aspartate 1-decarboxylase activity"/>
    <property type="evidence" value="ECO:0007669"/>
    <property type="project" value="UniProtKB-UniRule"/>
</dbReference>
<comment type="subunit">
    <text evidence="9">Heterooctamer of four alpha and four beta subunits.</text>
</comment>
<comment type="subcellular location">
    <subcellularLocation>
        <location evidence="9">Cytoplasm</location>
    </subcellularLocation>
</comment>
<keyword evidence="6 9" id="KW-0456">Lyase</keyword>
<feature type="chain" id="PRO_5023212127" description="Aspartate 1-decarboxylase alpha chain" evidence="9 13">
    <location>
        <begin position="25"/>
        <end position="127"/>
    </location>
</feature>
<keyword evidence="8 9" id="KW-0670">Pyruvate</keyword>
<dbReference type="SUPFAM" id="SSF50692">
    <property type="entry name" value="ADC-like"/>
    <property type="match status" value="1"/>
</dbReference>
<evidence type="ECO:0000256" key="5">
    <source>
        <dbReference type="ARBA" id="ARBA00023145"/>
    </source>
</evidence>
<dbReference type="Gene3D" id="2.40.40.20">
    <property type="match status" value="1"/>
</dbReference>
<feature type="active site" description="Schiff-base intermediate with substrate; via pyruvic acid" evidence="9 10">
    <location>
        <position position="25"/>
    </location>
</feature>
<evidence type="ECO:0000256" key="13">
    <source>
        <dbReference type="PIRSR" id="PIRSR006246-5"/>
    </source>
</evidence>
<evidence type="ECO:0000256" key="11">
    <source>
        <dbReference type="PIRSR" id="PIRSR006246-2"/>
    </source>
</evidence>
<feature type="binding site" evidence="9 11">
    <location>
        <begin position="73"/>
        <end position="75"/>
    </location>
    <ligand>
        <name>substrate</name>
    </ligand>
</feature>
<dbReference type="PANTHER" id="PTHR21012:SF0">
    <property type="entry name" value="ASPARTATE 1-DECARBOXYLASE"/>
    <property type="match status" value="1"/>
</dbReference>
<keyword evidence="3 9" id="KW-0210">Decarboxylase</keyword>
<comment type="catalytic activity">
    <reaction evidence="9">
        <text>L-aspartate + H(+) = beta-alanine + CO2</text>
        <dbReference type="Rhea" id="RHEA:19497"/>
        <dbReference type="ChEBI" id="CHEBI:15378"/>
        <dbReference type="ChEBI" id="CHEBI:16526"/>
        <dbReference type="ChEBI" id="CHEBI:29991"/>
        <dbReference type="ChEBI" id="CHEBI:57966"/>
        <dbReference type="EC" id="4.1.1.11"/>
    </reaction>
</comment>
<accession>A0A559IZ86</accession>
<evidence type="ECO:0000256" key="9">
    <source>
        <dbReference type="HAMAP-Rule" id="MF_00446"/>
    </source>
</evidence>
<dbReference type="HAMAP" id="MF_00446">
    <property type="entry name" value="PanD"/>
    <property type="match status" value="1"/>
</dbReference>
<feature type="binding site" evidence="9 11">
    <location>
        <position position="57"/>
    </location>
    <ligand>
        <name>substrate</name>
    </ligand>
</feature>
<dbReference type="EC" id="4.1.1.11" evidence="9"/>
<sequence>MIREMMKSKIHRATVTEANLNYVGSITIDEHLMELADLLPNEKVQIVNNNNGARLETYVIRGARHSGVICLNGAAARLVQPGDNVIIISYAGMTNEEARQYEPRIVFVDERNRPTETAGVEIHATIR</sequence>
<evidence type="ECO:0000313" key="15">
    <source>
        <dbReference type="Proteomes" id="UP000318102"/>
    </source>
</evidence>
<evidence type="ECO:0000256" key="1">
    <source>
        <dbReference type="ARBA" id="ARBA00022490"/>
    </source>
</evidence>
<evidence type="ECO:0000256" key="7">
    <source>
        <dbReference type="ARBA" id="ARBA00023270"/>
    </source>
</evidence>
<dbReference type="GO" id="GO:0015940">
    <property type="term" value="P:pantothenate biosynthetic process"/>
    <property type="evidence" value="ECO:0007669"/>
    <property type="project" value="UniProtKB-UniRule"/>
</dbReference>
<keyword evidence="5 9" id="KW-0865">Zymogen</keyword>
<dbReference type="EMBL" id="VNJK01000001">
    <property type="protein sequence ID" value="TVX92923.1"/>
    <property type="molecule type" value="Genomic_DNA"/>
</dbReference>
<dbReference type="Proteomes" id="UP000318102">
    <property type="component" value="Unassembled WGS sequence"/>
</dbReference>
<dbReference type="InterPro" id="IPR003190">
    <property type="entry name" value="Asp_decarbox"/>
</dbReference>
<comment type="PTM">
    <text evidence="9 12">Is synthesized initially as an inactive proenzyme, which is activated by self-cleavage at a specific serine bond to produce a beta-subunit with a hydroxyl group at its C-terminus and an alpha-subunit with a pyruvoyl group at its N-terminus.</text>
</comment>
<keyword evidence="1 9" id="KW-0963">Cytoplasm</keyword>
<feature type="active site" description="Proton donor" evidence="9 10">
    <location>
        <position position="58"/>
    </location>
</feature>
<evidence type="ECO:0000313" key="14">
    <source>
        <dbReference type="EMBL" id="TVX92923.1"/>
    </source>
</evidence>
<feature type="chain" id="PRO_5023212126" description="Aspartate 1-decarboxylase beta chain" evidence="9 13">
    <location>
        <begin position="1"/>
        <end position="24"/>
    </location>
</feature>
<comment type="caution">
    <text evidence="14">The sequence shown here is derived from an EMBL/GenBank/DDBJ whole genome shotgun (WGS) entry which is preliminary data.</text>
</comment>
<evidence type="ECO:0000256" key="8">
    <source>
        <dbReference type="ARBA" id="ARBA00023317"/>
    </source>
</evidence>
<dbReference type="PANTHER" id="PTHR21012">
    <property type="entry name" value="ASPARTATE 1-DECARBOXYLASE"/>
    <property type="match status" value="1"/>
</dbReference>